<sequence>MPDHVVHLTGDPVALVEPGALGQLRLRRVQLLDDHALAAGEDAGAGGEGDPGRPRHPPRLRAEQHQLGGEDRRQRGSGGDRQPR</sequence>
<keyword evidence="3" id="KW-1185">Reference proteome</keyword>
<reference evidence="2 3" key="1">
    <citation type="submission" date="2019-12" db="EMBL/GenBank/DDBJ databases">
        <title>Auraticoccus cholistani sp. nov., an actinomycete isolated from soil of Cholistan desert.</title>
        <authorList>
            <person name="Cheema M.T."/>
        </authorList>
    </citation>
    <scope>NUCLEOTIDE SEQUENCE [LARGE SCALE GENOMIC DNA]</scope>
    <source>
        <strain evidence="2 3">F435</strain>
    </source>
</reference>
<proteinExistence type="predicted"/>
<dbReference type="EMBL" id="WPCU01000007">
    <property type="protein sequence ID" value="MVA76584.1"/>
    <property type="molecule type" value="Genomic_DNA"/>
</dbReference>
<name>A0A6A9UY28_9ACTN</name>
<dbReference type="AlphaFoldDB" id="A0A6A9UY28"/>
<protein>
    <submittedName>
        <fullName evidence="2">Uncharacterized protein</fullName>
    </submittedName>
</protein>
<feature type="region of interest" description="Disordered" evidence="1">
    <location>
        <begin position="38"/>
        <end position="84"/>
    </location>
</feature>
<comment type="caution">
    <text evidence="2">The sequence shown here is derived from an EMBL/GenBank/DDBJ whole genome shotgun (WGS) entry which is preliminary data.</text>
</comment>
<evidence type="ECO:0000313" key="3">
    <source>
        <dbReference type="Proteomes" id="UP000435304"/>
    </source>
</evidence>
<feature type="compositionally biased region" description="Basic and acidic residues" evidence="1">
    <location>
        <begin position="60"/>
        <end position="74"/>
    </location>
</feature>
<accession>A0A6A9UY28</accession>
<gene>
    <name evidence="2" type="ORF">GC722_11190</name>
</gene>
<dbReference type="Proteomes" id="UP000435304">
    <property type="component" value="Unassembled WGS sequence"/>
</dbReference>
<organism evidence="2 3">
    <name type="scientific">Auraticoccus cholistanensis</name>
    <dbReference type="NCBI Taxonomy" id="2656650"/>
    <lineage>
        <taxon>Bacteria</taxon>
        <taxon>Bacillati</taxon>
        <taxon>Actinomycetota</taxon>
        <taxon>Actinomycetes</taxon>
        <taxon>Propionibacteriales</taxon>
        <taxon>Propionibacteriaceae</taxon>
        <taxon>Auraticoccus</taxon>
    </lineage>
</organism>
<evidence type="ECO:0000256" key="1">
    <source>
        <dbReference type="SAM" id="MobiDB-lite"/>
    </source>
</evidence>
<evidence type="ECO:0000313" key="2">
    <source>
        <dbReference type="EMBL" id="MVA76584.1"/>
    </source>
</evidence>